<dbReference type="RefSeq" id="WP_021009496.1">
    <property type="nucleotide sequence ID" value="NZ_ASHR01000005.1"/>
</dbReference>
<evidence type="ECO:0000313" key="3">
    <source>
        <dbReference type="Proteomes" id="UP000016462"/>
    </source>
</evidence>
<organism evidence="2 3">
    <name type="scientific">Agrococcus pavilionensis RW1</name>
    <dbReference type="NCBI Taxonomy" id="1330458"/>
    <lineage>
        <taxon>Bacteria</taxon>
        <taxon>Bacillati</taxon>
        <taxon>Actinomycetota</taxon>
        <taxon>Actinomycetes</taxon>
        <taxon>Micrococcales</taxon>
        <taxon>Microbacteriaceae</taxon>
        <taxon>Agrococcus</taxon>
    </lineage>
</organism>
<name>U1MXN3_9MICO</name>
<gene>
    <name evidence="2" type="ORF">L332_12870</name>
</gene>
<feature type="compositionally biased region" description="Basic and acidic residues" evidence="1">
    <location>
        <begin position="9"/>
        <end position="22"/>
    </location>
</feature>
<dbReference type="Proteomes" id="UP000016462">
    <property type="component" value="Unassembled WGS sequence"/>
</dbReference>
<protein>
    <submittedName>
        <fullName evidence="2">Uncharacterized protein</fullName>
    </submittedName>
</protein>
<accession>U1MXN3</accession>
<feature type="compositionally biased region" description="Basic and acidic residues" evidence="1">
    <location>
        <begin position="59"/>
        <end position="82"/>
    </location>
</feature>
<keyword evidence="3" id="KW-1185">Reference proteome</keyword>
<feature type="region of interest" description="Disordered" evidence="1">
    <location>
        <begin position="1"/>
        <end position="82"/>
    </location>
</feature>
<dbReference type="AlphaFoldDB" id="U1MXN3"/>
<sequence>MTADAPAADGRELDAEPAERAEATPAAPAERAEPARLVIRKRGRRVTTEPVPGWTGEPEPERQQSSRENDARLKGDVPPHWG</sequence>
<proteinExistence type="predicted"/>
<evidence type="ECO:0000256" key="1">
    <source>
        <dbReference type="SAM" id="MobiDB-lite"/>
    </source>
</evidence>
<dbReference type="OrthoDB" id="4991543at2"/>
<reference evidence="2 3" key="1">
    <citation type="journal article" date="2013" name="Genome Announc.">
        <title>First draft genome sequence from a member of the genus agrococcus, isolated from modern microbialites.</title>
        <authorList>
            <person name="White R.A.III."/>
            <person name="Grassa C.J."/>
            <person name="Suttle C.A."/>
        </authorList>
    </citation>
    <scope>NUCLEOTIDE SEQUENCE [LARGE SCALE GENOMIC DNA]</scope>
    <source>
        <strain evidence="2 3">RW1</strain>
    </source>
</reference>
<comment type="caution">
    <text evidence="2">The sequence shown here is derived from an EMBL/GenBank/DDBJ whole genome shotgun (WGS) entry which is preliminary data.</text>
</comment>
<dbReference type="EMBL" id="ASHR01000005">
    <property type="protein sequence ID" value="ERG65325.1"/>
    <property type="molecule type" value="Genomic_DNA"/>
</dbReference>
<evidence type="ECO:0000313" key="2">
    <source>
        <dbReference type="EMBL" id="ERG65325.1"/>
    </source>
</evidence>